<reference evidence="2" key="1">
    <citation type="submission" date="2023-01" db="EMBL/GenBank/DDBJ databases">
        <title>Complete genome sequence of Planctobacterium marinum strain Dej080120_11.</title>
        <authorList>
            <person name="Ueki S."/>
            <person name="Maruyama F."/>
        </authorList>
    </citation>
    <scope>NUCLEOTIDE SEQUENCE</scope>
    <source>
        <strain evidence="2">Dej080120_11</strain>
    </source>
</reference>
<gene>
    <name evidence="2" type="ORF">MACH26_13440</name>
</gene>
<protein>
    <submittedName>
        <fullName evidence="2">SAM-dependent methyltransferase</fullName>
    </submittedName>
</protein>
<keyword evidence="2" id="KW-0489">Methyltransferase</keyword>
<dbReference type="KEGG" id="pmaw:MACH26_13440"/>
<dbReference type="PANTHER" id="PTHR13369:SF0">
    <property type="entry name" value="GLUTATHIONE S-TRANSFERASE C-TERMINAL DOMAIN-CONTAINING PROTEIN"/>
    <property type="match status" value="1"/>
</dbReference>
<dbReference type="InterPro" id="IPR025714">
    <property type="entry name" value="Methyltranfer_dom"/>
</dbReference>
<dbReference type="AlphaFoldDB" id="A0AA48KPU2"/>
<dbReference type="GO" id="GO:0008168">
    <property type="term" value="F:methyltransferase activity"/>
    <property type="evidence" value="ECO:0007669"/>
    <property type="project" value="UniProtKB-KW"/>
</dbReference>
<dbReference type="EMBL" id="AP027272">
    <property type="protein sequence ID" value="BDX05823.1"/>
    <property type="molecule type" value="Genomic_DNA"/>
</dbReference>
<name>A0AA48KPU2_9ALTE</name>
<evidence type="ECO:0000313" key="3">
    <source>
        <dbReference type="Proteomes" id="UP001333710"/>
    </source>
</evidence>
<sequence length="363" mass="41138">MQYPQLADSLLELSDEQLRTLEHSPEQLHGFLHTHLAEYGSLLAAIQLPKNSRTITPPKFSDIGIPGRKWQQILAFLATPHTNSCSTTNLELVDWCAGKAHLGRVAALIRHTPLTAIEYNSALCEEGLKLAQKSQTKAEFICADVLSSRIEFSSNQEVMALHACGDLHRKLLANWKQSDSAKLVLAPCCYEKWLKDDYFPLSTQGIEHNLNLTPAMVKLAMQETVTAPEREQILRHKLQTARLAFDILQRQVRGVDEYWQTPSLALSKAHLPVEELVQLMAQHKGLSLPAEVNYIELQCSANTRYQQSRRLGLAAQGFRRALELWLVSDLALYLEQDDILVELHEFCERSLTPRNIQLTAFRR</sequence>
<dbReference type="Proteomes" id="UP001333710">
    <property type="component" value="Chromosome"/>
</dbReference>
<dbReference type="PANTHER" id="PTHR13369">
    <property type="match status" value="1"/>
</dbReference>
<proteinExistence type="predicted"/>
<keyword evidence="3" id="KW-1185">Reference proteome</keyword>
<organism evidence="2 3">
    <name type="scientific">Planctobacterium marinum</name>
    <dbReference type="NCBI Taxonomy" id="1631968"/>
    <lineage>
        <taxon>Bacteria</taxon>
        <taxon>Pseudomonadati</taxon>
        <taxon>Pseudomonadota</taxon>
        <taxon>Gammaproteobacteria</taxon>
        <taxon>Alteromonadales</taxon>
        <taxon>Alteromonadaceae</taxon>
        <taxon>Planctobacterium</taxon>
    </lineage>
</organism>
<accession>A0AA48KPU2</accession>
<dbReference type="GO" id="GO:0032259">
    <property type="term" value="P:methylation"/>
    <property type="evidence" value="ECO:0007669"/>
    <property type="project" value="UniProtKB-KW"/>
</dbReference>
<feature type="domain" description="Methyltransferase" evidence="1">
    <location>
        <begin position="69"/>
        <end position="192"/>
    </location>
</feature>
<dbReference type="Pfam" id="PF13679">
    <property type="entry name" value="Methyltransf_32"/>
    <property type="match status" value="1"/>
</dbReference>
<evidence type="ECO:0000313" key="2">
    <source>
        <dbReference type="EMBL" id="BDX05823.1"/>
    </source>
</evidence>
<keyword evidence="2" id="KW-0808">Transferase</keyword>
<evidence type="ECO:0000259" key="1">
    <source>
        <dbReference type="Pfam" id="PF13679"/>
    </source>
</evidence>